<comment type="caution">
    <text evidence="1">The sequence shown here is derived from an EMBL/GenBank/DDBJ whole genome shotgun (WGS) entry which is preliminary data.</text>
</comment>
<evidence type="ECO:0000313" key="1">
    <source>
        <dbReference type="EMBL" id="OGM10553.1"/>
    </source>
</evidence>
<protein>
    <submittedName>
        <fullName evidence="1">Uncharacterized protein</fullName>
    </submittedName>
</protein>
<dbReference type="AlphaFoldDB" id="A0A1F7X6M7"/>
<dbReference type="EMBL" id="MGFQ01000005">
    <property type="protein sequence ID" value="OGM10553.1"/>
    <property type="molecule type" value="Genomic_DNA"/>
</dbReference>
<name>A0A1F7X6M7_9BACT</name>
<evidence type="ECO:0000313" key="2">
    <source>
        <dbReference type="Proteomes" id="UP000176939"/>
    </source>
</evidence>
<sequence>MGGKLPTQTYHQIDKDKADFEYLRNKLKIKQLETVERFKEKHPRVHKYLTEKSIDLGKIREHSAKIIGAGALTSTLLISPPSEVKIFPPPAELIEKLKVAGGTLPLQGLQKFVVDNIQNILPERTRPLTTGEEKYLEQVFHQATGINVKANLEGEHLNTTYGLIGAEQHLVRYPGDTLNQHGKGEAIKEGMAPGKGAWGYFANSRSSLTPSLENTEKWYGVVQTLYLPDWNTRQPYLRDWYKYRKILIVNTNNGNAVVAAIADSGPAAWTGKSFGGSPEVMEYLGGSKYKKGPVVVLFVDDPENKIPLGPVEYNKISLPDMAYLKT</sequence>
<accession>A0A1F7X6M7</accession>
<proteinExistence type="predicted"/>
<organism evidence="1 2">
    <name type="scientific">Candidatus Woesebacteria bacterium RBG_13_36_22</name>
    <dbReference type="NCBI Taxonomy" id="1802478"/>
    <lineage>
        <taxon>Bacteria</taxon>
        <taxon>Candidatus Woeseibacteriota</taxon>
    </lineage>
</organism>
<dbReference type="Proteomes" id="UP000176939">
    <property type="component" value="Unassembled WGS sequence"/>
</dbReference>
<gene>
    <name evidence="1" type="ORF">A2Z67_04115</name>
</gene>
<reference evidence="1 2" key="1">
    <citation type="journal article" date="2016" name="Nat. Commun.">
        <title>Thousands of microbial genomes shed light on interconnected biogeochemical processes in an aquifer system.</title>
        <authorList>
            <person name="Anantharaman K."/>
            <person name="Brown C.T."/>
            <person name="Hug L.A."/>
            <person name="Sharon I."/>
            <person name="Castelle C.J."/>
            <person name="Probst A.J."/>
            <person name="Thomas B.C."/>
            <person name="Singh A."/>
            <person name="Wilkins M.J."/>
            <person name="Karaoz U."/>
            <person name="Brodie E.L."/>
            <person name="Williams K.H."/>
            <person name="Hubbard S.S."/>
            <person name="Banfield J.F."/>
        </authorList>
    </citation>
    <scope>NUCLEOTIDE SEQUENCE [LARGE SCALE GENOMIC DNA]</scope>
</reference>